<reference evidence="2" key="1">
    <citation type="submission" date="2015-03" db="EMBL/GenBank/DDBJ databases">
        <authorList>
            <consortium name="Pathogen Informatics"/>
            <person name="Murphy D."/>
        </authorList>
    </citation>
    <scope>NUCLEOTIDE SEQUENCE</scope>
    <source>
        <strain evidence="2">N09902308</strain>
    </source>
</reference>
<accession>A0A0U0RRJ1</accession>
<reference evidence="1" key="3">
    <citation type="submission" date="2015-03" db="EMBL/GenBank/DDBJ databases">
        <authorList>
            <person name="Murphy D."/>
        </authorList>
    </citation>
    <scope>NUCLEOTIDE SEQUENCE [LARGE SCALE GENOMIC DNA]</scope>
    <source>
        <strain evidence="1">K00500041</strain>
    </source>
</reference>
<dbReference type="EMBL" id="CSAE01000409">
    <property type="protein sequence ID" value="COW25312.1"/>
    <property type="molecule type" value="Genomic_DNA"/>
</dbReference>
<sequence>MAGPVISPAVDAVTVNIPAPITTETPKTTRSHQVRSLRSRVVGSSVSAIDCSTDFMRRRPAMHPSSRTRCDRTVLGTLRG</sequence>
<organism evidence="1 3">
    <name type="scientific">Mycobacterium tuberculosis</name>
    <dbReference type="NCBI Taxonomy" id="1773"/>
    <lineage>
        <taxon>Bacteria</taxon>
        <taxon>Bacillati</taxon>
        <taxon>Actinomycetota</taxon>
        <taxon>Actinomycetes</taxon>
        <taxon>Mycobacteriales</taxon>
        <taxon>Mycobacteriaceae</taxon>
        <taxon>Mycobacterium</taxon>
        <taxon>Mycobacterium tuberculosis complex</taxon>
    </lineage>
</organism>
<dbReference type="Proteomes" id="UP000039021">
    <property type="component" value="Unassembled WGS sequence"/>
</dbReference>
<protein>
    <submittedName>
        <fullName evidence="1">Uncharacterized protein</fullName>
    </submittedName>
</protein>
<evidence type="ECO:0000313" key="4">
    <source>
        <dbReference type="Proteomes" id="UP000039021"/>
    </source>
</evidence>
<name>A0A0U0RRJ1_MYCTX</name>
<dbReference type="Proteomes" id="UP000038802">
    <property type="component" value="Unassembled WGS sequence"/>
</dbReference>
<evidence type="ECO:0000313" key="1">
    <source>
        <dbReference type="EMBL" id="COW25312.1"/>
    </source>
</evidence>
<gene>
    <name evidence="1" type="ORF">ERS007703_03187</name>
    <name evidence="2" type="ORF">ERS007739_03812</name>
</gene>
<dbReference type="EMBL" id="CSBK01002100">
    <property type="protein sequence ID" value="COZ48967.1"/>
    <property type="molecule type" value="Genomic_DNA"/>
</dbReference>
<evidence type="ECO:0000313" key="2">
    <source>
        <dbReference type="EMBL" id="COZ48967.1"/>
    </source>
</evidence>
<evidence type="ECO:0000313" key="3">
    <source>
        <dbReference type="Proteomes" id="UP000038802"/>
    </source>
</evidence>
<reference evidence="3 4" key="2">
    <citation type="submission" date="2015-03" db="EMBL/GenBank/DDBJ databases">
        <authorList>
            <consortium name="Pathogen Informatics"/>
        </authorList>
    </citation>
    <scope>NUCLEOTIDE SEQUENCE [LARGE SCALE GENOMIC DNA]</scope>
    <source>
        <strain evidence="3">K00500041</strain>
        <strain evidence="4">N09902308</strain>
    </source>
</reference>
<proteinExistence type="predicted"/>
<dbReference type="AlphaFoldDB" id="A0A0U0RRJ1"/>